<dbReference type="AlphaFoldDB" id="A0A087SRU7"/>
<keyword evidence="3" id="KW-1185">Reference proteome</keyword>
<proteinExistence type="predicted"/>
<gene>
    <name evidence="2" type="ORF">F751_5364</name>
</gene>
<feature type="compositionally biased region" description="Polar residues" evidence="1">
    <location>
        <begin position="82"/>
        <end position="97"/>
    </location>
</feature>
<dbReference type="KEGG" id="apro:F751_5364"/>
<dbReference type="GeneID" id="23616755"/>
<dbReference type="Proteomes" id="UP000028924">
    <property type="component" value="Unassembled WGS sequence"/>
</dbReference>
<evidence type="ECO:0000313" key="2">
    <source>
        <dbReference type="EMBL" id="KFM28451.1"/>
    </source>
</evidence>
<dbReference type="RefSeq" id="XP_011401466.1">
    <property type="nucleotide sequence ID" value="XM_011403164.1"/>
</dbReference>
<evidence type="ECO:0000256" key="1">
    <source>
        <dbReference type="SAM" id="MobiDB-lite"/>
    </source>
</evidence>
<name>A0A087SRU7_AUXPR</name>
<accession>A0A087SRU7</accession>
<dbReference type="EMBL" id="KL662168">
    <property type="protein sequence ID" value="KFM28451.1"/>
    <property type="molecule type" value="Genomic_DNA"/>
</dbReference>
<sequence length="97" mass="10053">MCMRAALRRPPVNSAHSSNIICTSSSSSMSTQTEGSDGSLYLSTGARCGAPPASPPLRPAPLSAEAPEVRVTRAKVSRSVDRSQPTGTVTSRVSPPE</sequence>
<evidence type="ECO:0000313" key="3">
    <source>
        <dbReference type="Proteomes" id="UP000028924"/>
    </source>
</evidence>
<reference evidence="2 3" key="1">
    <citation type="journal article" date="2014" name="BMC Genomics">
        <title>Oil accumulation mechanisms of the oleaginous microalga Chlorella protothecoides revealed through its genome, transcriptomes, and proteomes.</title>
        <authorList>
            <person name="Gao C."/>
            <person name="Wang Y."/>
            <person name="Shen Y."/>
            <person name="Yan D."/>
            <person name="He X."/>
            <person name="Dai J."/>
            <person name="Wu Q."/>
        </authorList>
    </citation>
    <scope>NUCLEOTIDE SEQUENCE [LARGE SCALE GENOMIC DNA]</scope>
    <source>
        <strain evidence="2 3">0710</strain>
    </source>
</reference>
<feature type="region of interest" description="Disordered" evidence="1">
    <location>
        <begin position="1"/>
        <end position="97"/>
    </location>
</feature>
<feature type="compositionally biased region" description="Low complexity" evidence="1">
    <location>
        <begin position="14"/>
        <end position="36"/>
    </location>
</feature>
<organism evidence="2 3">
    <name type="scientific">Auxenochlorella protothecoides</name>
    <name type="common">Green microalga</name>
    <name type="synonym">Chlorella protothecoides</name>
    <dbReference type="NCBI Taxonomy" id="3075"/>
    <lineage>
        <taxon>Eukaryota</taxon>
        <taxon>Viridiplantae</taxon>
        <taxon>Chlorophyta</taxon>
        <taxon>core chlorophytes</taxon>
        <taxon>Trebouxiophyceae</taxon>
        <taxon>Chlorellales</taxon>
        <taxon>Chlorellaceae</taxon>
        <taxon>Auxenochlorella</taxon>
    </lineage>
</organism>
<protein>
    <submittedName>
        <fullName evidence="2">Uncharacterized protein</fullName>
    </submittedName>
</protein>